<dbReference type="PANTHER" id="PTHR43157:SF31">
    <property type="entry name" value="PHOSPHATIDYLINOSITOL-GLYCAN BIOSYNTHESIS CLASS F PROTEIN"/>
    <property type="match status" value="1"/>
</dbReference>
<dbReference type="InterPro" id="IPR002347">
    <property type="entry name" value="SDR_fam"/>
</dbReference>
<keyword evidence="1" id="KW-0560">Oxidoreductase</keyword>
<reference evidence="2" key="1">
    <citation type="journal article" date="2020" name="Phytopathology">
        <title>Genome sequence and comparative analysis of Colletotrichum gloeosporioides isolated from Liriodendron leaves.</title>
        <authorList>
            <person name="Fu F.F."/>
            <person name="Hao Z."/>
            <person name="Wang P."/>
            <person name="Lu Y."/>
            <person name="Xue L.J."/>
            <person name="Wei G."/>
            <person name="Tian Y."/>
            <person name="Baishi H."/>
            <person name="Xu H."/>
            <person name="Shi J."/>
            <person name="Cheng T."/>
            <person name="Wang G."/>
            <person name="Yi Y."/>
            <person name="Chen J."/>
        </authorList>
    </citation>
    <scope>NUCLEOTIDE SEQUENCE</scope>
    <source>
        <strain evidence="2">Lc1</strain>
    </source>
</reference>
<dbReference type="AlphaFoldDB" id="A0A8H4CRZ4"/>
<dbReference type="Pfam" id="PF00106">
    <property type="entry name" value="adh_short"/>
    <property type="match status" value="1"/>
</dbReference>
<sequence>MTANVDTTTEPQPQPSVSRFFYQQVTFKPAEIRDVDLSGKTAIITGSNTGIGFEVGSQLLGLGLSKLILAVRNLEKGKAAAAKLVASRKVPAAAIEVWELDLSVYESVFKFVERTRTLDRIDHVVLNAGVGHAKRVFNDKTGHDEMVQVNFISTALLAIQLLPVLKDKVGKQPAPARITFTSSEVAAWTSFAEKSTFPLLASLDKEGKVDMLDRMFVTKLLGQFLIHKLAALVPPSVVLINSVSPGSVHDSEFNREHDKTFSGAVAKVFMKRVANTAVVGSRLVTDAVINHGKETHGLFLSFTKLFKLAPIIYTPEGEKIEEQLWSELLKEFEPFHVGDIIRTISGK</sequence>
<protein>
    <submittedName>
        <fullName evidence="2">Short chain dehydrogenase sol3</fullName>
    </submittedName>
</protein>
<evidence type="ECO:0000256" key="1">
    <source>
        <dbReference type="ARBA" id="ARBA00023002"/>
    </source>
</evidence>
<dbReference type="SUPFAM" id="SSF51735">
    <property type="entry name" value="NAD(P)-binding Rossmann-fold domains"/>
    <property type="match status" value="1"/>
</dbReference>
<proteinExistence type="predicted"/>
<keyword evidence="3" id="KW-1185">Reference proteome</keyword>
<dbReference type="RefSeq" id="XP_045268209.1">
    <property type="nucleotide sequence ID" value="XM_045411151.1"/>
</dbReference>
<comment type="caution">
    <text evidence="2">The sequence shown here is derived from an EMBL/GenBank/DDBJ whole genome shotgun (WGS) entry which is preliminary data.</text>
</comment>
<dbReference type="Proteomes" id="UP000613401">
    <property type="component" value="Unassembled WGS sequence"/>
</dbReference>
<dbReference type="Gene3D" id="3.40.50.720">
    <property type="entry name" value="NAD(P)-binding Rossmann-like Domain"/>
    <property type="match status" value="1"/>
</dbReference>
<organism evidence="2 3">
    <name type="scientific">Colletotrichum gloeosporioides</name>
    <name type="common">Anthracnose fungus</name>
    <name type="synonym">Glomerella cingulata</name>
    <dbReference type="NCBI Taxonomy" id="474922"/>
    <lineage>
        <taxon>Eukaryota</taxon>
        <taxon>Fungi</taxon>
        <taxon>Dikarya</taxon>
        <taxon>Ascomycota</taxon>
        <taxon>Pezizomycotina</taxon>
        <taxon>Sordariomycetes</taxon>
        <taxon>Hypocreomycetidae</taxon>
        <taxon>Glomerellales</taxon>
        <taxon>Glomerellaceae</taxon>
        <taxon>Colletotrichum</taxon>
        <taxon>Colletotrichum gloeosporioides species complex</taxon>
    </lineage>
</organism>
<dbReference type="EMBL" id="WVTB01000017">
    <property type="protein sequence ID" value="KAF3809050.1"/>
    <property type="molecule type" value="Genomic_DNA"/>
</dbReference>
<dbReference type="PANTHER" id="PTHR43157">
    <property type="entry name" value="PHOSPHATIDYLINOSITOL-GLYCAN BIOSYNTHESIS CLASS F PROTEIN-RELATED"/>
    <property type="match status" value="1"/>
</dbReference>
<dbReference type="GeneID" id="69018372"/>
<name>A0A8H4CRZ4_COLGL</name>
<accession>A0A8H4CRZ4</accession>
<gene>
    <name evidence="2" type="ORF">GCG54_00011246</name>
</gene>
<reference evidence="2" key="2">
    <citation type="submission" date="2020-03" db="EMBL/GenBank/DDBJ databases">
        <authorList>
            <person name="Fu F.-F."/>
            <person name="Chen J."/>
        </authorList>
    </citation>
    <scope>NUCLEOTIDE SEQUENCE</scope>
    <source>
        <strain evidence="2">Lc1</strain>
    </source>
</reference>
<dbReference type="GO" id="GO:0016491">
    <property type="term" value="F:oxidoreductase activity"/>
    <property type="evidence" value="ECO:0007669"/>
    <property type="project" value="UniProtKB-KW"/>
</dbReference>
<evidence type="ECO:0000313" key="3">
    <source>
        <dbReference type="Proteomes" id="UP000613401"/>
    </source>
</evidence>
<dbReference type="PRINTS" id="PR00081">
    <property type="entry name" value="GDHRDH"/>
</dbReference>
<evidence type="ECO:0000313" key="2">
    <source>
        <dbReference type="EMBL" id="KAF3809050.1"/>
    </source>
</evidence>
<dbReference type="InterPro" id="IPR036291">
    <property type="entry name" value="NAD(P)-bd_dom_sf"/>
</dbReference>